<reference evidence="1 2" key="1">
    <citation type="journal article" date="2014" name="Genome Announc.">
        <title>Draft Genome Sequence of Advenella kashmirensis Strain W13003, a Polycyclic Aromatic Hydrocarbon-Degrading Bacterium.</title>
        <authorList>
            <person name="Wang X."/>
            <person name="Jin D."/>
            <person name="Zhou L."/>
            <person name="Wu L."/>
            <person name="An W."/>
            <person name="Zhao L."/>
        </authorList>
    </citation>
    <scope>NUCLEOTIDE SEQUENCE [LARGE SCALE GENOMIC DNA]</scope>
    <source>
        <strain evidence="1 2">W13003</strain>
    </source>
</reference>
<accession>V8QXN6</accession>
<name>V8QXN6_9BURK</name>
<dbReference type="Proteomes" id="UP000018733">
    <property type="component" value="Unassembled WGS sequence"/>
</dbReference>
<organism evidence="1 2">
    <name type="scientific">Advenella kashmirensis W13003</name>
    <dbReference type="NCBI Taxonomy" id="1424334"/>
    <lineage>
        <taxon>Bacteria</taxon>
        <taxon>Pseudomonadati</taxon>
        <taxon>Pseudomonadota</taxon>
        <taxon>Betaproteobacteria</taxon>
        <taxon>Burkholderiales</taxon>
        <taxon>Alcaligenaceae</taxon>
    </lineage>
</organism>
<dbReference type="PATRIC" id="fig|1424334.3.peg.429"/>
<dbReference type="RefSeq" id="WP_024003500.1">
    <property type="nucleotide sequence ID" value="NZ_KI650979.1"/>
</dbReference>
<dbReference type="EMBL" id="AYXT01000001">
    <property type="protein sequence ID" value="ETF04676.1"/>
    <property type="molecule type" value="Genomic_DNA"/>
</dbReference>
<dbReference type="STRING" id="1424334.W822_02160"/>
<gene>
    <name evidence="1" type="ORF">W822_02160</name>
</gene>
<evidence type="ECO:0000313" key="2">
    <source>
        <dbReference type="Proteomes" id="UP000018733"/>
    </source>
</evidence>
<protein>
    <submittedName>
        <fullName evidence="1">Uncharacterized protein</fullName>
    </submittedName>
</protein>
<dbReference type="OrthoDB" id="9828573at2"/>
<dbReference type="AlphaFoldDB" id="V8QXN6"/>
<keyword evidence="2" id="KW-1185">Reference proteome</keyword>
<sequence length="221" mass="24768">MARFKGNAHDVYEKNADFIHESTLTKTVNDPSEHFHKSNISWTSDTNITIKSPEVEETYNTVIHRKNVSIYAYLLFKGLITQYNQSLYGYSKNKSIMYLNLSGVTTNTGVFFILPGPYLYYAGALQIKVSAITMDVGSVAKEMSPPSTARKFEVDANGVATIVRTTPGLTFVVDPKGETTIDQSTSKSNMKINTSKRYIRSKKAKYYGGIYVKRTTTQHLS</sequence>
<comment type="caution">
    <text evidence="1">The sequence shown here is derived from an EMBL/GenBank/DDBJ whole genome shotgun (WGS) entry which is preliminary data.</text>
</comment>
<dbReference type="HOGENOM" id="CLU_1248430_0_0_4"/>
<evidence type="ECO:0000313" key="1">
    <source>
        <dbReference type="EMBL" id="ETF04676.1"/>
    </source>
</evidence>
<proteinExistence type="predicted"/>